<sequence>MGPASRGTIFEKVVPLTATACGVSPSTVTRLGKPRDFVHDLIPRQEQRKRVTLKSQREAVLMKYGERWGAVIRHVIHGKFKEEQSLTRDELMEEMKTLYPEFQMSRTTLYHLLRALGFSYRLNNGRRYIFERPDLIRRRATYLSEIDSARDRGECVVYMDETWVYDGMVQKRGWNDNCIPAFPSDSMIAEYSCGRTAGKNKGKRGIVIGAITENGVIPQCTEVIISGYRDSNDDYHRDMDADVFEEWLQTSIPYMKDFANGRHVTIVMDNAPYHSRALHKVRRRTLQWMSTVQSDLCEKWCREVKREEEAAKEKERQDMARRVVANERIVRRSSSTSESESTVDTLVWDDDNPPSLDSDSPMQLDSD</sequence>
<evidence type="ECO:0000256" key="1">
    <source>
        <dbReference type="SAM" id="MobiDB-lite"/>
    </source>
</evidence>
<organism evidence="2 3">
    <name type="scientific">Oesophagostomum dentatum</name>
    <name type="common">Nodular worm</name>
    <dbReference type="NCBI Taxonomy" id="61180"/>
    <lineage>
        <taxon>Eukaryota</taxon>
        <taxon>Metazoa</taxon>
        <taxon>Ecdysozoa</taxon>
        <taxon>Nematoda</taxon>
        <taxon>Chromadorea</taxon>
        <taxon>Rhabditida</taxon>
        <taxon>Rhabditina</taxon>
        <taxon>Rhabditomorpha</taxon>
        <taxon>Strongyloidea</taxon>
        <taxon>Strongylidae</taxon>
        <taxon>Oesophagostomum</taxon>
    </lineage>
</organism>
<accession>A0A0B1TB59</accession>
<dbReference type="PANTHER" id="PTHR33939:SF1">
    <property type="entry name" value="DUF4371 DOMAIN-CONTAINING PROTEIN"/>
    <property type="match status" value="1"/>
</dbReference>
<feature type="compositionally biased region" description="Low complexity" evidence="1">
    <location>
        <begin position="332"/>
        <end position="343"/>
    </location>
</feature>
<feature type="region of interest" description="Disordered" evidence="1">
    <location>
        <begin position="329"/>
        <end position="367"/>
    </location>
</feature>
<evidence type="ECO:0000313" key="3">
    <source>
        <dbReference type="Proteomes" id="UP000053660"/>
    </source>
</evidence>
<evidence type="ECO:0000313" key="2">
    <source>
        <dbReference type="EMBL" id="KHJ93037.1"/>
    </source>
</evidence>
<evidence type="ECO:0008006" key="4">
    <source>
        <dbReference type="Google" id="ProtNLM"/>
    </source>
</evidence>
<protein>
    <recommendedName>
        <fullName evidence="4">Tc1-like transposase DDE domain-containing protein</fullName>
    </recommendedName>
</protein>
<dbReference type="OrthoDB" id="5856567at2759"/>
<dbReference type="PANTHER" id="PTHR33939">
    <property type="entry name" value="PROTEIN CBG22215"/>
    <property type="match status" value="1"/>
</dbReference>
<dbReference type="Gene3D" id="3.30.420.10">
    <property type="entry name" value="Ribonuclease H-like superfamily/Ribonuclease H"/>
    <property type="match status" value="1"/>
</dbReference>
<keyword evidence="3" id="KW-1185">Reference proteome</keyword>
<proteinExistence type="predicted"/>
<dbReference type="EMBL" id="KN550984">
    <property type="protein sequence ID" value="KHJ93037.1"/>
    <property type="molecule type" value="Genomic_DNA"/>
</dbReference>
<reference evidence="2 3" key="1">
    <citation type="submission" date="2014-03" db="EMBL/GenBank/DDBJ databases">
        <title>Draft genome of the hookworm Oesophagostomum dentatum.</title>
        <authorList>
            <person name="Mitreva M."/>
        </authorList>
    </citation>
    <scope>NUCLEOTIDE SEQUENCE [LARGE SCALE GENOMIC DNA]</scope>
    <source>
        <strain evidence="2 3">OD-Hann</strain>
    </source>
</reference>
<dbReference type="GO" id="GO:0003676">
    <property type="term" value="F:nucleic acid binding"/>
    <property type="evidence" value="ECO:0007669"/>
    <property type="project" value="InterPro"/>
</dbReference>
<name>A0A0B1TB59_OESDE</name>
<dbReference type="InterPro" id="IPR036397">
    <property type="entry name" value="RNaseH_sf"/>
</dbReference>
<gene>
    <name evidence="2" type="ORF">OESDEN_07061</name>
</gene>
<dbReference type="AlphaFoldDB" id="A0A0B1TB59"/>
<dbReference type="Proteomes" id="UP000053660">
    <property type="component" value="Unassembled WGS sequence"/>
</dbReference>